<dbReference type="EMBL" id="BAABCE010000037">
    <property type="protein sequence ID" value="GAA3595101.1"/>
    <property type="molecule type" value="Genomic_DNA"/>
</dbReference>
<evidence type="ECO:0008006" key="4">
    <source>
        <dbReference type="Google" id="ProtNLM"/>
    </source>
</evidence>
<feature type="transmembrane region" description="Helical" evidence="1">
    <location>
        <begin position="12"/>
        <end position="33"/>
    </location>
</feature>
<keyword evidence="1" id="KW-0472">Membrane</keyword>
<protein>
    <recommendedName>
        <fullName evidence="4">Holin</fullName>
    </recommendedName>
</protein>
<comment type="caution">
    <text evidence="2">The sequence shown here is derived from an EMBL/GenBank/DDBJ whole genome shotgun (WGS) entry which is preliminary data.</text>
</comment>
<feature type="transmembrane region" description="Helical" evidence="1">
    <location>
        <begin position="45"/>
        <end position="69"/>
    </location>
</feature>
<keyword evidence="1" id="KW-1133">Transmembrane helix</keyword>
<keyword evidence="3" id="KW-1185">Reference proteome</keyword>
<accession>A0ABP6YZN8</accession>
<sequence>MTDRTKLTVLDRAHTLLVIVLGSAAAVTTMTAIPTPPTALGQLAWAALSLAAGYCMSFLTDVSVGAILARLRKRLQAAIDRTA</sequence>
<proteinExistence type="predicted"/>
<keyword evidence="1" id="KW-0812">Transmembrane</keyword>
<evidence type="ECO:0000313" key="2">
    <source>
        <dbReference type="EMBL" id="GAA3595101.1"/>
    </source>
</evidence>
<evidence type="ECO:0000313" key="3">
    <source>
        <dbReference type="Proteomes" id="UP001500707"/>
    </source>
</evidence>
<reference evidence="3" key="1">
    <citation type="journal article" date="2019" name="Int. J. Syst. Evol. Microbiol.">
        <title>The Global Catalogue of Microorganisms (GCM) 10K type strain sequencing project: providing services to taxonomists for standard genome sequencing and annotation.</title>
        <authorList>
            <consortium name="The Broad Institute Genomics Platform"/>
            <consortium name="The Broad Institute Genome Sequencing Center for Infectious Disease"/>
            <person name="Wu L."/>
            <person name="Ma J."/>
        </authorList>
    </citation>
    <scope>NUCLEOTIDE SEQUENCE [LARGE SCALE GENOMIC DNA]</scope>
    <source>
        <strain evidence="3">JCM 17656</strain>
    </source>
</reference>
<gene>
    <name evidence="2" type="ORF">GCM10022295_90440</name>
</gene>
<dbReference type="Proteomes" id="UP001500707">
    <property type="component" value="Unassembled WGS sequence"/>
</dbReference>
<dbReference type="RefSeq" id="WP_346186702.1">
    <property type="nucleotide sequence ID" value="NZ_BAABCE010000037.1"/>
</dbReference>
<evidence type="ECO:0000256" key="1">
    <source>
        <dbReference type="SAM" id="Phobius"/>
    </source>
</evidence>
<name>A0ABP6YZN8_9ACTN</name>
<organism evidence="2 3">
    <name type="scientific">Streptomyces osmaniensis</name>
    <dbReference type="NCBI Taxonomy" id="593134"/>
    <lineage>
        <taxon>Bacteria</taxon>
        <taxon>Bacillati</taxon>
        <taxon>Actinomycetota</taxon>
        <taxon>Actinomycetes</taxon>
        <taxon>Kitasatosporales</taxon>
        <taxon>Streptomycetaceae</taxon>
        <taxon>Streptomyces</taxon>
    </lineage>
</organism>